<name>A0AAE1KFD9_PETCI</name>
<dbReference type="EMBL" id="JAWQEG010002181">
    <property type="protein sequence ID" value="KAK3873801.1"/>
    <property type="molecule type" value="Genomic_DNA"/>
</dbReference>
<dbReference type="EMBL" id="JAWQEG010000105">
    <property type="protein sequence ID" value="KAK3894574.1"/>
    <property type="molecule type" value="Genomic_DNA"/>
</dbReference>
<protein>
    <submittedName>
        <fullName evidence="2">Uncharacterized protein</fullName>
    </submittedName>
</protein>
<evidence type="ECO:0000313" key="3">
    <source>
        <dbReference type="EMBL" id="KAK3894574.1"/>
    </source>
</evidence>
<evidence type="ECO:0000313" key="4">
    <source>
        <dbReference type="Proteomes" id="UP001286313"/>
    </source>
</evidence>
<gene>
    <name evidence="3" type="ORF">Pcinc_001666</name>
    <name evidence="2" type="ORF">Pcinc_021226</name>
    <name evidence="1" type="ORF">Pcinc_024868</name>
</gene>
<dbReference type="AlphaFoldDB" id="A0AAE1KFD9"/>
<dbReference type="Proteomes" id="UP001286313">
    <property type="component" value="Unassembled WGS sequence"/>
</dbReference>
<sequence>MREEDYKNILEDEVTKRPSNCKALVPVECNAQILEALKTEARKADFRLKEVSKDVIKAATIIVKSLMVLDKVAQEEGNSVLANEVGMINGALALFGNANYRNNLTRRFINHYQEGNQPEICPLMHRQGSHDSIFVWG</sequence>
<organism evidence="2 4">
    <name type="scientific">Petrolisthes cinctipes</name>
    <name type="common">Flat porcelain crab</name>
    <dbReference type="NCBI Taxonomy" id="88211"/>
    <lineage>
        <taxon>Eukaryota</taxon>
        <taxon>Metazoa</taxon>
        <taxon>Ecdysozoa</taxon>
        <taxon>Arthropoda</taxon>
        <taxon>Crustacea</taxon>
        <taxon>Multicrustacea</taxon>
        <taxon>Malacostraca</taxon>
        <taxon>Eumalacostraca</taxon>
        <taxon>Eucarida</taxon>
        <taxon>Decapoda</taxon>
        <taxon>Pleocyemata</taxon>
        <taxon>Anomura</taxon>
        <taxon>Galatheoidea</taxon>
        <taxon>Porcellanidae</taxon>
        <taxon>Petrolisthes</taxon>
    </lineage>
</organism>
<accession>A0AAE1KFD9</accession>
<keyword evidence="4" id="KW-1185">Reference proteome</keyword>
<dbReference type="EMBL" id="JAWQEG010002766">
    <property type="protein sequence ID" value="KAK3869864.1"/>
    <property type="molecule type" value="Genomic_DNA"/>
</dbReference>
<proteinExistence type="predicted"/>
<comment type="caution">
    <text evidence="2">The sequence shown here is derived from an EMBL/GenBank/DDBJ whole genome shotgun (WGS) entry which is preliminary data.</text>
</comment>
<reference evidence="2" key="1">
    <citation type="submission" date="2023-10" db="EMBL/GenBank/DDBJ databases">
        <title>Genome assemblies of two species of porcelain crab, Petrolisthes cinctipes and Petrolisthes manimaculis (Anomura: Porcellanidae).</title>
        <authorList>
            <person name="Angst P."/>
        </authorList>
    </citation>
    <scope>NUCLEOTIDE SEQUENCE</scope>
    <source>
        <strain evidence="2">PB745_01</strain>
        <tissue evidence="2">Gill</tissue>
    </source>
</reference>
<evidence type="ECO:0000313" key="1">
    <source>
        <dbReference type="EMBL" id="KAK3869864.1"/>
    </source>
</evidence>
<evidence type="ECO:0000313" key="2">
    <source>
        <dbReference type="EMBL" id="KAK3873801.1"/>
    </source>
</evidence>